<name>A0AAC9AZU4_9LACO</name>
<dbReference type="KEGG" id="pdm:ADU72_0356"/>
<dbReference type="EMBL" id="CP012275">
    <property type="protein sequence ID" value="AMV61821.1"/>
    <property type="molecule type" value="Genomic_DNA"/>
</dbReference>
<organism evidence="1 4">
    <name type="scientific">Pediococcus damnosus</name>
    <dbReference type="NCBI Taxonomy" id="51663"/>
    <lineage>
        <taxon>Bacteria</taxon>
        <taxon>Bacillati</taxon>
        <taxon>Bacillota</taxon>
        <taxon>Bacilli</taxon>
        <taxon>Lactobacillales</taxon>
        <taxon>Lactobacillaceae</taxon>
        <taxon>Pediococcus</taxon>
    </lineage>
</organism>
<proteinExistence type="predicted"/>
<evidence type="ECO:0000313" key="4">
    <source>
        <dbReference type="Proteomes" id="UP000076405"/>
    </source>
</evidence>
<evidence type="ECO:0000313" key="1">
    <source>
        <dbReference type="EMBL" id="AMV61821.1"/>
    </source>
</evidence>
<evidence type="ECO:0000313" key="2">
    <source>
        <dbReference type="EMBL" id="AMV66305.1"/>
    </source>
</evidence>
<dbReference type="Proteomes" id="UP000076244">
    <property type="component" value="Chromosome"/>
</dbReference>
<dbReference type="Proteomes" id="UP000076405">
    <property type="component" value="Chromosome"/>
</dbReference>
<dbReference type="RefSeq" id="WP_145913119.1">
    <property type="nucleotide sequence ID" value="NZ_BJLT01000077.1"/>
</dbReference>
<reference evidence="3 4" key="1">
    <citation type="journal article" date="2016" name="PLoS ONE">
        <title>The Identification of Novel Diagnostic Marker Genes for the Detection of Beer Spoiling Pediococcus damnosus Strains Using the BlAst Diagnostic Gene findEr.</title>
        <authorList>
            <person name="Behr J."/>
            <person name="Geissler A.J."/>
            <person name="Schmid J."/>
            <person name="Zehe A."/>
            <person name="Vogel R.F."/>
        </authorList>
    </citation>
    <scope>NUCLEOTIDE SEQUENCE [LARGE SCALE GENOMIC DNA]</scope>
    <source>
        <strain evidence="1 4">TMW 2.1533</strain>
        <strain evidence="2 3">TMW 2.1535</strain>
    </source>
</reference>
<keyword evidence="3" id="KW-1185">Reference proteome</keyword>
<sequence length="84" mass="9723">MTIYSGLVFQIEQNRQAHIADQTRMIEANEGRMLCNVLILKRKTNKDQKSIISSIGTAKIEDKKIVVLLKNHHCFKFQLRSQPL</sequence>
<accession>A0AAC9AZU4</accession>
<dbReference type="EMBL" id="CP012288">
    <property type="protein sequence ID" value="AMV66305.1"/>
    <property type="molecule type" value="Genomic_DNA"/>
</dbReference>
<protein>
    <submittedName>
        <fullName evidence="1">Uncharacterized protein</fullName>
    </submittedName>
</protein>
<gene>
    <name evidence="1" type="ORF">ADU70_0321</name>
    <name evidence="2" type="ORF">ADU72_0356</name>
</gene>
<evidence type="ECO:0000313" key="3">
    <source>
        <dbReference type="Proteomes" id="UP000076244"/>
    </source>
</evidence>
<dbReference type="AlphaFoldDB" id="A0AAC9AZU4"/>